<dbReference type="Gene3D" id="3.40.190.150">
    <property type="entry name" value="Bordetella uptake gene, domain 1"/>
    <property type="match status" value="1"/>
</dbReference>
<reference evidence="3 4" key="1">
    <citation type="submission" date="2018-07" db="EMBL/GenBank/DDBJ databases">
        <authorList>
            <person name="Quirk P.G."/>
            <person name="Krulwich T.A."/>
        </authorList>
    </citation>
    <scope>NUCLEOTIDE SEQUENCE [LARGE SCALE GENOMIC DNA]</scope>
    <source>
        <strain evidence="3 4">CC-BB4</strain>
    </source>
</reference>
<evidence type="ECO:0000256" key="2">
    <source>
        <dbReference type="SAM" id="MobiDB-lite"/>
    </source>
</evidence>
<dbReference type="AlphaFoldDB" id="A0A346A2W3"/>
<gene>
    <name evidence="3" type="ORF">DW352_25075</name>
</gene>
<dbReference type="PANTHER" id="PTHR42928">
    <property type="entry name" value="TRICARBOXYLATE-BINDING PROTEIN"/>
    <property type="match status" value="1"/>
</dbReference>
<dbReference type="SUPFAM" id="SSF53850">
    <property type="entry name" value="Periplasmic binding protein-like II"/>
    <property type="match status" value="1"/>
</dbReference>
<dbReference type="EMBL" id="CP031417">
    <property type="protein sequence ID" value="AXK83510.1"/>
    <property type="molecule type" value="Genomic_DNA"/>
</dbReference>
<sequence>MPVRRSSARSIQTESSRRGDMASRDQKGSRAMMLRSAAVALLALVFATPTQAQQQYPSGTVKMVVGFAPGGGNDILARILAEKLGSHYNAGFIVDNRPGANGIIAIEAVKRAEANGQNILVGPSSGMTFNPILLKELPYDPVKDFAPIAMVGSFPLLVVVKAESPVKSLADLVAMAKAKPGAVAFSSAATSFQMATEAFTQRAGIQMLNVPYRGSAPAATAVLTNDVTVNFGDISAVLPLIQGGQLRALAVTTEKRIPSLPDVPTIAESGYPGFEMVFWSGLFLPVGTPEPIRAGLEAEVKKIVALPDVLDRMRKLGVEASFMPGAALKAKIGSDIEAYRKIADAAGIKPQ</sequence>
<evidence type="ECO:0000313" key="4">
    <source>
        <dbReference type="Proteomes" id="UP000254889"/>
    </source>
</evidence>
<dbReference type="KEGG" id="ptaw:DW352_25075"/>
<dbReference type="Pfam" id="PF03401">
    <property type="entry name" value="TctC"/>
    <property type="match status" value="1"/>
</dbReference>
<accession>A0A346A2W3</accession>
<dbReference type="RefSeq" id="WP_115693889.1">
    <property type="nucleotide sequence ID" value="NZ_CP031417.1"/>
</dbReference>
<dbReference type="Proteomes" id="UP000254889">
    <property type="component" value="Chromosome"/>
</dbReference>
<dbReference type="InterPro" id="IPR005064">
    <property type="entry name" value="BUG"/>
</dbReference>
<name>A0A346A2W3_9HYPH</name>
<protein>
    <submittedName>
        <fullName evidence="3">Tripartite tricarboxylate transporter substrate binding protein</fullName>
    </submittedName>
</protein>
<dbReference type="PIRSF" id="PIRSF017082">
    <property type="entry name" value="YflP"/>
    <property type="match status" value="1"/>
</dbReference>
<evidence type="ECO:0000256" key="1">
    <source>
        <dbReference type="ARBA" id="ARBA00006987"/>
    </source>
</evidence>
<dbReference type="OrthoDB" id="9780943at2"/>
<comment type="similarity">
    <text evidence="1">Belongs to the UPF0065 (bug) family.</text>
</comment>
<feature type="region of interest" description="Disordered" evidence="2">
    <location>
        <begin position="1"/>
        <end position="28"/>
    </location>
</feature>
<organism evidence="3 4">
    <name type="scientific">Pseudolabrys taiwanensis</name>
    <dbReference type="NCBI Taxonomy" id="331696"/>
    <lineage>
        <taxon>Bacteria</taxon>
        <taxon>Pseudomonadati</taxon>
        <taxon>Pseudomonadota</taxon>
        <taxon>Alphaproteobacteria</taxon>
        <taxon>Hyphomicrobiales</taxon>
        <taxon>Xanthobacteraceae</taxon>
        <taxon>Pseudolabrys</taxon>
    </lineage>
</organism>
<dbReference type="CDD" id="cd07012">
    <property type="entry name" value="PBP2_Bug_TTT"/>
    <property type="match status" value="1"/>
</dbReference>
<evidence type="ECO:0000313" key="3">
    <source>
        <dbReference type="EMBL" id="AXK83510.1"/>
    </source>
</evidence>
<dbReference type="PANTHER" id="PTHR42928:SF5">
    <property type="entry name" value="BLR1237 PROTEIN"/>
    <property type="match status" value="1"/>
</dbReference>
<proteinExistence type="inferred from homology"/>
<keyword evidence="4" id="KW-1185">Reference proteome</keyword>
<dbReference type="Gene3D" id="3.40.190.10">
    <property type="entry name" value="Periplasmic binding protein-like II"/>
    <property type="match status" value="1"/>
</dbReference>
<dbReference type="InterPro" id="IPR042100">
    <property type="entry name" value="Bug_dom1"/>
</dbReference>
<feature type="compositionally biased region" description="Basic and acidic residues" evidence="2">
    <location>
        <begin position="15"/>
        <end position="28"/>
    </location>
</feature>